<gene>
    <name evidence="3" type="ORF">SAMN05421636_1371</name>
</gene>
<comment type="similarity">
    <text evidence="1">Belongs to the transposase IS21/IS408/IS1162 family.</text>
</comment>
<dbReference type="PANTHER" id="PTHR35004">
    <property type="entry name" value="TRANSPOSASE RV3428C-RELATED"/>
    <property type="match status" value="1"/>
</dbReference>
<dbReference type="Gene3D" id="3.30.420.10">
    <property type="entry name" value="Ribonuclease H-like superfamily/Ribonuclease H"/>
    <property type="match status" value="1"/>
</dbReference>
<dbReference type="InterPro" id="IPR012337">
    <property type="entry name" value="RNaseH-like_sf"/>
</dbReference>
<dbReference type="EMBL" id="FNAO01000037">
    <property type="protein sequence ID" value="SDF26133.1"/>
    <property type="molecule type" value="Genomic_DNA"/>
</dbReference>
<dbReference type="Pfam" id="PF22483">
    <property type="entry name" value="Mu-transpos_C_2"/>
    <property type="match status" value="1"/>
</dbReference>
<evidence type="ECO:0000259" key="2">
    <source>
        <dbReference type="PROSITE" id="PS50994"/>
    </source>
</evidence>
<dbReference type="PROSITE" id="PS50994">
    <property type="entry name" value="INTEGRASE"/>
    <property type="match status" value="1"/>
</dbReference>
<dbReference type="GO" id="GO:0003676">
    <property type="term" value="F:nucleic acid binding"/>
    <property type="evidence" value="ECO:0007669"/>
    <property type="project" value="InterPro"/>
</dbReference>
<evidence type="ECO:0000313" key="3">
    <source>
        <dbReference type="EMBL" id="SDF26133.1"/>
    </source>
</evidence>
<dbReference type="RefSeq" id="WP_139205193.1">
    <property type="nucleotide sequence ID" value="NZ_FNAO01000037.1"/>
</dbReference>
<feature type="non-terminal residue" evidence="3">
    <location>
        <position position="1"/>
    </location>
</feature>
<dbReference type="STRING" id="641691.SAMN05421636_1371"/>
<feature type="domain" description="Integrase catalytic" evidence="2">
    <location>
        <begin position="50"/>
        <end position="245"/>
    </location>
</feature>
<accession>A0A1G7JMJ7</accession>
<evidence type="ECO:0000256" key="1">
    <source>
        <dbReference type="ARBA" id="ARBA00009277"/>
    </source>
</evidence>
<dbReference type="SUPFAM" id="SSF53098">
    <property type="entry name" value="Ribonuclease H-like"/>
    <property type="match status" value="1"/>
</dbReference>
<keyword evidence="4" id="KW-1185">Reference proteome</keyword>
<dbReference type="OrthoDB" id="3193769at2"/>
<sequence length="432" mass="50327">GMNKARNHPGFTFLHHYHEYAQSAREPYGYTQFLEHYRRKYAKIKGSMKLEHEAGKEMFIDYAGKKLHIVDRETGELLPVEVFVAILPNSQYTYVEACKSQKRGDLIGSCENALHFYGGVPKAIVSDNLKSAVSRASKYEADINRGFKDFARHYDCVINPARGYSPQDKALVENAVHLAYQRIYYPLREMTFFSLEDLNREIGRLLERYNDLLFKRKEASRLELFQSVERAYLKPLPAARYEIKEYCRGKVQKMGYVYFSPDKSYYSVPYRYIGRETAIHYTKNMVEVHYNRQRIALHPRNGSKGSYNTKKDHLSSTHRYYSDWSPEFFRTKATAHGGHVAACVEQIIANVDYPEIGYKRAIGVIQLHKAYGSRRLDNACKRALQADAVSYKRIQNILRNNLDESSLFFRDLEEDKSHIPEHRNIRGASNYK</sequence>
<dbReference type="InterPro" id="IPR036397">
    <property type="entry name" value="RNaseH_sf"/>
</dbReference>
<dbReference type="PANTHER" id="PTHR35004:SF8">
    <property type="entry name" value="TRANSPOSASE RV3428C-RELATED"/>
    <property type="match status" value="1"/>
</dbReference>
<protein>
    <submittedName>
        <fullName evidence="3">Integrase core domain-containing protein</fullName>
    </submittedName>
</protein>
<dbReference type="NCBIfam" id="NF033546">
    <property type="entry name" value="transpos_IS21"/>
    <property type="match status" value="1"/>
</dbReference>
<dbReference type="InterPro" id="IPR054353">
    <property type="entry name" value="IstA-like_C"/>
</dbReference>
<dbReference type="Proteomes" id="UP000199109">
    <property type="component" value="Unassembled WGS sequence"/>
</dbReference>
<reference evidence="3 4" key="1">
    <citation type="submission" date="2016-10" db="EMBL/GenBank/DDBJ databases">
        <authorList>
            <person name="de Groot N.N."/>
        </authorList>
    </citation>
    <scope>NUCLEOTIDE SEQUENCE [LARGE SCALE GENOMIC DNA]</scope>
    <source>
        <strain evidence="3 4">DSM 23421</strain>
    </source>
</reference>
<dbReference type="InterPro" id="IPR001584">
    <property type="entry name" value="Integrase_cat-core"/>
</dbReference>
<evidence type="ECO:0000313" key="4">
    <source>
        <dbReference type="Proteomes" id="UP000199109"/>
    </source>
</evidence>
<dbReference type="AlphaFoldDB" id="A0A1G7JMJ7"/>
<dbReference type="GO" id="GO:0015074">
    <property type="term" value="P:DNA integration"/>
    <property type="evidence" value="ECO:0007669"/>
    <property type="project" value="InterPro"/>
</dbReference>
<name>A0A1G7JMJ7_9FLAO</name>
<proteinExistence type="inferred from homology"/>
<organism evidence="3 4">
    <name type="scientific">Pricia antarctica</name>
    <dbReference type="NCBI Taxonomy" id="641691"/>
    <lineage>
        <taxon>Bacteria</taxon>
        <taxon>Pseudomonadati</taxon>
        <taxon>Bacteroidota</taxon>
        <taxon>Flavobacteriia</taxon>
        <taxon>Flavobacteriales</taxon>
        <taxon>Flavobacteriaceae</taxon>
        <taxon>Pricia</taxon>
    </lineage>
</organism>